<evidence type="ECO:0000313" key="3">
    <source>
        <dbReference type="Proteomes" id="UP000064912"/>
    </source>
</evidence>
<name>A0A0D6B9S1_RHOSU</name>
<dbReference type="KEGG" id="rsu:NHU_04436"/>
<proteinExistence type="predicted"/>
<dbReference type="eggNOG" id="ENOG50315HR">
    <property type="taxonomic scope" value="Bacteria"/>
</dbReference>
<reference evidence="2 3" key="1">
    <citation type="submission" date="2015-02" db="EMBL/GenBank/DDBJ databases">
        <title>Genome sequene of Rhodovulum sulfidophilum DSM 2351.</title>
        <authorList>
            <person name="Nagao N."/>
        </authorList>
    </citation>
    <scope>NUCLEOTIDE SEQUENCE [LARGE SCALE GENOMIC DNA]</scope>
    <source>
        <strain evidence="2 3">DSM 2351</strain>
        <plasmid evidence="3">Plasmid Plasmid1 DNA</plasmid>
    </source>
</reference>
<dbReference type="EMBL" id="AP014801">
    <property type="protein sequence ID" value="BAQ71549.1"/>
    <property type="molecule type" value="Genomic_DNA"/>
</dbReference>
<accession>A0A0D6B9S1</accession>
<evidence type="ECO:0000313" key="2">
    <source>
        <dbReference type="EMBL" id="BAQ71549.1"/>
    </source>
</evidence>
<dbReference type="InterPro" id="IPR025391">
    <property type="entry name" value="DUF4123"/>
</dbReference>
<feature type="domain" description="DUF4123" evidence="1">
    <location>
        <begin position="117"/>
        <end position="232"/>
    </location>
</feature>
<dbReference type="Proteomes" id="UP000064912">
    <property type="component" value="Plasmid Plasmid1"/>
</dbReference>
<dbReference type="PATRIC" id="fig|35806.4.peg.4541"/>
<dbReference type="Pfam" id="PF13503">
    <property type="entry name" value="DUF4123"/>
    <property type="match status" value="1"/>
</dbReference>
<evidence type="ECO:0000259" key="1">
    <source>
        <dbReference type="Pfam" id="PF13503"/>
    </source>
</evidence>
<protein>
    <recommendedName>
        <fullName evidence="1">DUF4123 domain-containing protein</fullName>
    </recommendedName>
</protein>
<geneLocation type="plasmid" evidence="3">
    <name>Plasmid1 DNA</name>
</geneLocation>
<sequence length="417" mass="45170">MTALPAPLLLARYRALDRLAAEVGGQVAMRAPDHPEFRAHVAEALLGQGYRMTAFEPLDAQSLSVDPALNLRLGRGRPVFLDTPAPSRERPQASGLRGLDLAECGWPALFEGPSPAWALIDPVCWPDALALLRDSAQGALCLYATPDAERQAAAPWLVPLSGRDPVSRALMALPPDRHAGICFQSQAGAMALRAHFRRYTMAWLPGREAAPLYFRFHDPRVLSDMAQALEPARFAGFASPVQRFFLPLSPELSLAAHLPGGTVGPLDDPATLQGRLLRLAPRGRAVAPGNLHVTEAEFARFDRLKRQRTAQSVARGLYRSLGQDKGPEACLEAAGHAVRLGELHDMPSRAQVGALARAVLFFGADFAERDSRAAEILEDRRALPFQRKDRLLRWLALALGERGGAALAAPAFRTGQG</sequence>
<dbReference type="AlphaFoldDB" id="A0A0D6B9S1"/>
<keyword evidence="2" id="KW-0614">Plasmid</keyword>
<gene>
    <name evidence="2" type="ORF">NHU_04436</name>
</gene>
<organism evidence="2 3">
    <name type="scientific">Rhodovulum sulfidophilum</name>
    <name type="common">Rhodobacter sulfidophilus</name>
    <dbReference type="NCBI Taxonomy" id="35806"/>
    <lineage>
        <taxon>Bacteria</taxon>
        <taxon>Pseudomonadati</taxon>
        <taxon>Pseudomonadota</taxon>
        <taxon>Alphaproteobacteria</taxon>
        <taxon>Rhodobacterales</taxon>
        <taxon>Paracoccaceae</taxon>
        <taxon>Rhodovulum</taxon>
    </lineage>
</organism>